<organism evidence="1">
    <name type="scientific">viral metagenome</name>
    <dbReference type="NCBI Taxonomy" id="1070528"/>
    <lineage>
        <taxon>unclassified sequences</taxon>
        <taxon>metagenomes</taxon>
        <taxon>organismal metagenomes</taxon>
    </lineage>
</organism>
<reference evidence="1" key="1">
    <citation type="journal article" date="2020" name="Nature">
        <title>Giant virus diversity and host interactions through global metagenomics.</title>
        <authorList>
            <person name="Schulz F."/>
            <person name="Roux S."/>
            <person name="Paez-Espino D."/>
            <person name="Jungbluth S."/>
            <person name="Walsh D.A."/>
            <person name="Denef V.J."/>
            <person name="McMahon K.D."/>
            <person name="Konstantinidis K.T."/>
            <person name="Eloe-Fadrosh E.A."/>
            <person name="Kyrpides N.C."/>
            <person name="Woyke T."/>
        </authorList>
    </citation>
    <scope>NUCLEOTIDE SEQUENCE</scope>
    <source>
        <strain evidence="1">GVMAG-S-ERX556101-89</strain>
    </source>
</reference>
<sequence>MAKSSAKNIPKLLDILLILLALYIVITTCNPSVSKTTIVKDVASQQIQEIKDNAADLLPQTATVPEVPEDVSQIPTGVTTFESFTGACCDPTQGNCAPGQKICFTQEGFTQSPAESAAAPPATTDSSCPTVVWSEKTLPTSNSESGCWPLDRPYGWGTVTGECIGDGKTEVANFYDADQTNTVVNAIEKDVSRKMKIRQSQMSANYSYRADPQIPWGGYPTLSFIQGNANIGLQV</sequence>
<protein>
    <submittedName>
        <fullName evidence="1">Uncharacterized protein</fullName>
    </submittedName>
</protein>
<dbReference type="AlphaFoldDB" id="A0A6C0F8R0"/>
<dbReference type="EMBL" id="MN738829">
    <property type="protein sequence ID" value="QHT38227.1"/>
    <property type="molecule type" value="Genomic_DNA"/>
</dbReference>
<proteinExistence type="predicted"/>
<evidence type="ECO:0000313" key="1">
    <source>
        <dbReference type="EMBL" id="QHT38227.1"/>
    </source>
</evidence>
<name>A0A6C0F8R0_9ZZZZ</name>
<accession>A0A6C0F8R0</accession>